<dbReference type="STRING" id="933852.A0A0C3AMW6"/>
<dbReference type="SUPFAM" id="SSF52768">
    <property type="entry name" value="Arginase/deacetylase"/>
    <property type="match status" value="1"/>
</dbReference>
<evidence type="ECO:0000256" key="2">
    <source>
        <dbReference type="ARBA" id="ARBA00005947"/>
    </source>
</evidence>
<dbReference type="GO" id="GO:0016787">
    <property type="term" value="F:hydrolase activity"/>
    <property type="evidence" value="ECO:0007669"/>
    <property type="project" value="UniProtKB-KW"/>
</dbReference>
<keyword evidence="4" id="KW-0378">Hydrolase</keyword>
<feature type="domain" description="Histone deacetylase" evidence="6">
    <location>
        <begin position="30"/>
        <end position="368"/>
    </location>
</feature>
<dbReference type="InterPro" id="IPR000286">
    <property type="entry name" value="HDACs"/>
</dbReference>
<dbReference type="Pfam" id="PF00850">
    <property type="entry name" value="Hist_deacetyl"/>
    <property type="match status" value="1"/>
</dbReference>
<dbReference type="Gene3D" id="3.40.800.20">
    <property type="entry name" value="Histone deacetylase domain"/>
    <property type="match status" value="1"/>
</dbReference>
<evidence type="ECO:0000256" key="3">
    <source>
        <dbReference type="ARBA" id="ARBA00022723"/>
    </source>
</evidence>
<accession>A0A0C3AMW6</accession>
<dbReference type="HOGENOM" id="CLU_007727_8_3_1"/>
<organism evidence="7 8">
    <name type="scientific">Serendipita vermifera MAFF 305830</name>
    <dbReference type="NCBI Taxonomy" id="933852"/>
    <lineage>
        <taxon>Eukaryota</taxon>
        <taxon>Fungi</taxon>
        <taxon>Dikarya</taxon>
        <taxon>Basidiomycota</taxon>
        <taxon>Agaricomycotina</taxon>
        <taxon>Agaricomycetes</taxon>
        <taxon>Sebacinales</taxon>
        <taxon>Serendipitaceae</taxon>
        <taxon>Serendipita</taxon>
    </lineage>
</organism>
<dbReference type="GO" id="GO:0004407">
    <property type="term" value="F:histone deacetylase activity"/>
    <property type="evidence" value="ECO:0007669"/>
    <property type="project" value="TreeGrafter"/>
</dbReference>
<dbReference type="PANTHER" id="PTHR10625">
    <property type="entry name" value="HISTONE DEACETYLASE HDAC1-RELATED"/>
    <property type="match status" value="1"/>
</dbReference>
<comment type="similarity">
    <text evidence="2">Belongs to the histone deacetylase family.</text>
</comment>
<evidence type="ECO:0000256" key="4">
    <source>
        <dbReference type="ARBA" id="ARBA00022801"/>
    </source>
</evidence>
<dbReference type="GO" id="GO:0046872">
    <property type="term" value="F:metal ion binding"/>
    <property type="evidence" value="ECO:0007669"/>
    <property type="project" value="UniProtKB-KW"/>
</dbReference>
<keyword evidence="3" id="KW-0479">Metal-binding</keyword>
<evidence type="ECO:0000259" key="6">
    <source>
        <dbReference type="Pfam" id="PF00850"/>
    </source>
</evidence>
<dbReference type="InterPro" id="IPR023801">
    <property type="entry name" value="His_deacetylse_dom"/>
</dbReference>
<name>A0A0C3AMW6_SERVB</name>
<keyword evidence="8" id="KW-1185">Reference proteome</keyword>
<dbReference type="InterPro" id="IPR037138">
    <property type="entry name" value="His_deacetylse_dom_sf"/>
</dbReference>
<evidence type="ECO:0000313" key="7">
    <source>
        <dbReference type="EMBL" id="KIM25930.1"/>
    </source>
</evidence>
<dbReference type="EMBL" id="KN824310">
    <property type="protein sequence ID" value="KIM25930.1"/>
    <property type="molecule type" value="Genomic_DNA"/>
</dbReference>
<evidence type="ECO:0000256" key="5">
    <source>
        <dbReference type="ARBA" id="ARBA00022833"/>
    </source>
</evidence>
<evidence type="ECO:0000256" key="1">
    <source>
        <dbReference type="ARBA" id="ARBA00001947"/>
    </source>
</evidence>
<reference evidence="7 8" key="1">
    <citation type="submission" date="2014-04" db="EMBL/GenBank/DDBJ databases">
        <authorList>
            <consortium name="DOE Joint Genome Institute"/>
            <person name="Kuo A."/>
            <person name="Zuccaro A."/>
            <person name="Kohler A."/>
            <person name="Nagy L.G."/>
            <person name="Floudas D."/>
            <person name="Copeland A."/>
            <person name="Barry K.W."/>
            <person name="Cichocki N."/>
            <person name="Veneault-Fourrey C."/>
            <person name="LaButti K."/>
            <person name="Lindquist E.A."/>
            <person name="Lipzen A."/>
            <person name="Lundell T."/>
            <person name="Morin E."/>
            <person name="Murat C."/>
            <person name="Sun H."/>
            <person name="Tunlid A."/>
            <person name="Henrissat B."/>
            <person name="Grigoriev I.V."/>
            <person name="Hibbett D.S."/>
            <person name="Martin F."/>
            <person name="Nordberg H.P."/>
            <person name="Cantor M.N."/>
            <person name="Hua S.X."/>
        </authorList>
    </citation>
    <scope>NUCLEOTIDE SEQUENCE [LARGE SCALE GENOMIC DNA]</scope>
    <source>
        <strain evidence="7 8">MAFF 305830</strain>
    </source>
</reference>
<protein>
    <recommendedName>
        <fullName evidence="6">Histone deacetylase domain-containing protein</fullName>
    </recommendedName>
</protein>
<dbReference type="PANTHER" id="PTHR10625:SF17">
    <property type="entry name" value="HISTONE DEACETYLASE 8"/>
    <property type="match status" value="1"/>
</dbReference>
<dbReference type="AlphaFoldDB" id="A0A0C3AMW6"/>
<dbReference type="CDD" id="cd10001">
    <property type="entry name" value="HDAC_classII_APAH"/>
    <property type="match status" value="1"/>
</dbReference>
<keyword evidence="5" id="KW-0862">Zinc</keyword>
<proteinExistence type="inferred from homology"/>
<comment type="cofactor">
    <cofactor evidence="1">
        <name>Zn(2+)</name>
        <dbReference type="ChEBI" id="CHEBI:29105"/>
    </cofactor>
</comment>
<reference evidence="8" key="2">
    <citation type="submission" date="2015-01" db="EMBL/GenBank/DDBJ databases">
        <title>Evolutionary Origins and Diversification of the Mycorrhizal Mutualists.</title>
        <authorList>
            <consortium name="DOE Joint Genome Institute"/>
            <consortium name="Mycorrhizal Genomics Consortium"/>
            <person name="Kohler A."/>
            <person name="Kuo A."/>
            <person name="Nagy L.G."/>
            <person name="Floudas D."/>
            <person name="Copeland A."/>
            <person name="Barry K.W."/>
            <person name="Cichocki N."/>
            <person name="Veneault-Fourrey C."/>
            <person name="LaButti K."/>
            <person name="Lindquist E.A."/>
            <person name="Lipzen A."/>
            <person name="Lundell T."/>
            <person name="Morin E."/>
            <person name="Murat C."/>
            <person name="Riley R."/>
            <person name="Ohm R."/>
            <person name="Sun H."/>
            <person name="Tunlid A."/>
            <person name="Henrissat B."/>
            <person name="Grigoriev I.V."/>
            <person name="Hibbett D.S."/>
            <person name="Martin F."/>
        </authorList>
    </citation>
    <scope>NUCLEOTIDE SEQUENCE [LARGE SCALE GENOMIC DNA]</scope>
    <source>
        <strain evidence="8">MAFF 305830</strain>
    </source>
</reference>
<evidence type="ECO:0000313" key="8">
    <source>
        <dbReference type="Proteomes" id="UP000054097"/>
    </source>
</evidence>
<sequence>MPPPIILHSPQTLLHHSVELVGHKLIPAHECADRVQQILKALADNGFAVTECDPPTTGITKLSIPECIHSQPYLKHLETIFDQFLNSNMVEEEGCILPECFPHKKLLETVHPTAKGDIVTGKDMGNPELPSDPYAHLGYYSFDMSTGMSKHTFKSAIASASLAVKAITIMTADTFPASGAVFALTRPPGHHACHEIAGGYCYINNIAVAAEYLLSRLKPEPPTSSQSRVVILDLDFHHGNGTQSIFYNRREPAYVSIHGKGEYPYYTGFASERGNDDGEGYNHNLPLPARPNSTRNDYFGVLDTALEIIRETWKPEYLLVSMGFDTFRKDILGGFELDIPDYKEIGARIRALGLPIAVFLEGGYEEELGSLAVSFVQGLTGEDRKDQ</sequence>
<dbReference type="InterPro" id="IPR023696">
    <property type="entry name" value="Ureohydrolase_dom_sf"/>
</dbReference>
<dbReference type="GO" id="GO:0040029">
    <property type="term" value="P:epigenetic regulation of gene expression"/>
    <property type="evidence" value="ECO:0007669"/>
    <property type="project" value="TreeGrafter"/>
</dbReference>
<dbReference type="Proteomes" id="UP000054097">
    <property type="component" value="Unassembled WGS sequence"/>
</dbReference>
<dbReference type="PRINTS" id="PR01270">
    <property type="entry name" value="HDASUPER"/>
</dbReference>
<dbReference type="OrthoDB" id="424012at2759"/>
<gene>
    <name evidence="7" type="ORF">M408DRAFT_330920</name>
</gene>